<dbReference type="OMA" id="SWNHRIN"/>
<gene>
    <name evidence="1" type="ORF">ASPCAL08401</name>
</gene>
<evidence type="ECO:0000313" key="1">
    <source>
        <dbReference type="EMBL" id="CEN61753.1"/>
    </source>
</evidence>
<dbReference type="Proteomes" id="UP000054771">
    <property type="component" value="Unassembled WGS sequence"/>
</dbReference>
<dbReference type="EMBL" id="CDMC01000006">
    <property type="protein sequence ID" value="CEN61753.1"/>
    <property type="molecule type" value="Genomic_DNA"/>
</dbReference>
<reference evidence="2" key="1">
    <citation type="journal article" date="2016" name="Genome Announc.">
        <title>Draft genome sequences of fungus Aspergillus calidoustus.</title>
        <authorList>
            <person name="Horn F."/>
            <person name="Linde J."/>
            <person name="Mattern D.J."/>
            <person name="Walther G."/>
            <person name="Guthke R."/>
            <person name="Scherlach K."/>
            <person name="Martin K."/>
            <person name="Brakhage A.A."/>
            <person name="Petzke L."/>
            <person name="Valiante V."/>
        </authorList>
    </citation>
    <scope>NUCLEOTIDE SEQUENCE [LARGE SCALE GENOMIC DNA]</scope>
    <source>
        <strain evidence="2">SF006504</strain>
    </source>
</reference>
<evidence type="ECO:0008006" key="3">
    <source>
        <dbReference type="Google" id="ProtNLM"/>
    </source>
</evidence>
<dbReference type="OrthoDB" id="545169at2759"/>
<keyword evidence="2" id="KW-1185">Reference proteome</keyword>
<dbReference type="PANTHER" id="PTHR37417">
    <property type="entry name" value="67 KDA MYOSIN-CROSS-REACTIVE ANTIGEN FAMILY PROTEIN (AFU_ORTHOLOGUE AFUA_5G09970)"/>
    <property type="match status" value="1"/>
</dbReference>
<sequence>MRKERLRKGRFCRERPPDPGEAWILGSGTAALASALYLIRLANFSPGNVHILDWHESLALAVHNTGNQSSGYDQFPGCLPVPVGEPLKDLLGLVPSVRDENQTVFDEIKNAEYFASSDNRKDLNTQFLVQQDGALINIPTNFLNLKFRQRIALVRLMLKGEKSLQRKQIRDYLPQSFFEGTFWAIWSAQFGFQPWHSASEFRRTIRQYLRDFHGLKILSCLDITGRYQFESTFIPIYHFLRSLEVDFRFDAKVKDIVTSVRNGQRVVRSINLLENGFELCQVIGKDDIVIATLGSTVSGSTTGNNDNPPFRASMQPNEALDENWSLWLELGAHHSCFGDPYNFCTRVSESMLESFTITTEDLALYEHLCSISHCPPQCGAFISLQESPWRMNLCLPTQPVFPEQPNNTRVFWGFANFPESRGKYVQKMMLHCSGAEIMIELLHHLNLDENHIQKRTVTVPRVMPRMSAILLARAVNDRPMINPRCIANIGLVGQFADMPQHSCVDMSYSVRTAQKAVSHLTGLKLERGEYKDWSNHSLCSVAKVLFWK</sequence>
<name>A0A0U5A0N7_ASPCI</name>
<accession>A0A0U5A0N7</accession>
<dbReference type="GO" id="GO:0050151">
    <property type="term" value="F:oleate hydratase activity"/>
    <property type="evidence" value="ECO:0007669"/>
    <property type="project" value="InterPro"/>
</dbReference>
<dbReference type="InterPro" id="IPR036188">
    <property type="entry name" value="FAD/NAD-bd_sf"/>
</dbReference>
<dbReference type="Pfam" id="PF06100">
    <property type="entry name" value="MCRA"/>
    <property type="match status" value="1"/>
</dbReference>
<protein>
    <recommendedName>
        <fullName evidence="3">67 kDa myosin-cross-reactive antigen family protein</fullName>
    </recommendedName>
</protein>
<organism evidence="1 2">
    <name type="scientific">Aspergillus calidoustus</name>
    <dbReference type="NCBI Taxonomy" id="454130"/>
    <lineage>
        <taxon>Eukaryota</taxon>
        <taxon>Fungi</taxon>
        <taxon>Dikarya</taxon>
        <taxon>Ascomycota</taxon>
        <taxon>Pezizomycotina</taxon>
        <taxon>Eurotiomycetes</taxon>
        <taxon>Eurotiomycetidae</taxon>
        <taxon>Eurotiales</taxon>
        <taxon>Aspergillaceae</taxon>
        <taxon>Aspergillus</taxon>
        <taxon>Aspergillus subgen. Nidulantes</taxon>
    </lineage>
</organism>
<evidence type="ECO:0000313" key="2">
    <source>
        <dbReference type="Proteomes" id="UP000054771"/>
    </source>
</evidence>
<dbReference type="PANTHER" id="PTHR37417:SF2">
    <property type="entry name" value="67 KDA MYOSIN-CROSS-REACTIVE ANTIGEN FAMILY PROTEIN (AFU_ORTHOLOGUE AFUA_5G09970)"/>
    <property type="match status" value="1"/>
</dbReference>
<dbReference type="InterPro" id="IPR010354">
    <property type="entry name" value="Oleate_hydratase"/>
</dbReference>
<proteinExistence type="predicted"/>
<dbReference type="AlphaFoldDB" id="A0A0U5A0N7"/>
<dbReference type="GO" id="GO:0006631">
    <property type="term" value="P:fatty acid metabolic process"/>
    <property type="evidence" value="ECO:0007669"/>
    <property type="project" value="InterPro"/>
</dbReference>
<dbReference type="GO" id="GO:0071949">
    <property type="term" value="F:FAD binding"/>
    <property type="evidence" value="ECO:0007669"/>
    <property type="project" value="InterPro"/>
</dbReference>
<dbReference type="Gene3D" id="3.50.50.60">
    <property type="entry name" value="FAD/NAD(P)-binding domain"/>
    <property type="match status" value="3"/>
</dbReference>